<dbReference type="Proteomes" id="UP000019140">
    <property type="component" value="Unassembled WGS sequence"/>
</dbReference>
<dbReference type="EMBL" id="AZHX01001923">
    <property type="protein sequence ID" value="ETW98679.1"/>
    <property type="molecule type" value="Genomic_DNA"/>
</dbReference>
<dbReference type="AlphaFoldDB" id="W4LL87"/>
<evidence type="ECO:0000313" key="2">
    <source>
        <dbReference type="Proteomes" id="UP000019140"/>
    </source>
</evidence>
<sequence length="109" mass="12917">GHVRDLIRLLRYALRAAQGRLITREMADEAIRQLATEYRRLIQQDDYQVLVEIDRAADDFAPISDNTRRMLYDLILLEYNAYWWQSHPVVRTLPGYQRALEQANRQATL</sequence>
<evidence type="ECO:0000313" key="1">
    <source>
        <dbReference type="EMBL" id="ETW98679.1"/>
    </source>
</evidence>
<proteinExistence type="predicted"/>
<protein>
    <submittedName>
        <fullName evidence="1">Uncharacterized protein</fullName>
    </submittedName>
</protein>
<feature type="non-terminal residue" evidence="1">
    <location>
        <position position="1"/>
    </location>
</feature>
<reference evidence="1 2" key="1">
    <citation type="journal article" date="2014" name="Nature">
        <title>An environmental bacterial taxon with a large and distinct metabolic repertoire.</title>
        <authorList>
            <person name="Wilson M.C."/>
            <person name="Mori T."/>
            <person name="Ruckert C."/>
            <person name="Uria A.R."/>
            <person name="Helf M.J."/>
            <person name="Takada K."/>
            <person name="Gernert C."/>
            <person name="Steffens U.A."/>
            <person name="Heycke N."/>
            <person name="Schmitt S."/>
            <person name="Rinke C."/>
            <person name="Helfrich E.J."/>
            <person name="Brachmann A.O."/>
            <person name="Gurgui C."/>
            <person name="Wakimoto T."/>
            <person name="Kracht M."/>
            <person name="Crusemann M."/>
            <person name="Hentschel U."/>
            <person name="Abe I."/>
            <person name="Matsunaga S."/>
            <person name="Kalinowski J."/>
            <person name="Takeyama H."/>
            <person name="Piel J."/>
        </authorList>
    </citation>
    <scope>NUCLEOTIDE SEQUENCE [LARGE SCALE GENOMIC DNA]</scope>
    <source>
        <strain evidence="2">TSY2</strain>
    </source>
</reference>
<comment type="caution">
    <text evidence="1">The sequence shown here is derived from an EMBL/GenBank/DDBJ whole genome shotgun (WGS) entry which is preliminary data.</text>
</comment>
<name>W4LL87_9BACT</name>
<keyword evidence="2" id="KW-1185">Reference proteome</keyword>
<organism evidence="1 2">
    <name type="scientific">Candidatus Entotheonella gemina</name>
    <dbReference type="NCBI Taxonomy" id="1429439"/>
    <lineage>
        <taxon>Bacteria</taxon>
        <taxon>Pseudomonadati</taxon>
        <taxon>Nitrospinota/Tectimicrobiota group</taxon>
        <taxon>Candidatus Tectimicrobiota</taxon>
        <taxon>Candidatus Entotheonellia</taxon>
        <taxon>Candidatus Entotheonellales</taxon>
        <taxon>Candidatus Entotheonellaceae</taxon>
        <taxon>Candidatus Entotheonella</taxon>
    </lineage>
</organism>
<accession>W4LL87</accession>
<dbReference type="HOGENOM" id="CLU_2176232_0_0_7"/>
<gene>
    <name evidence="1" type="ORF">ETSY2_42435</name>
</gene>